<keyword evidence="1" id="KW-0732">Signal</keyword>
<dbReference type="EMBL" id="AOGY02000065">
    <property type="protein sequence ID" value="EMY68794.1"/>
    <property type="molecule type" value="Genomic_DNA"/>
</dbReference>
<evidence type="ECO:0000313" key="3">
    <source>
        <dbReference type="Proteomes" id="UP000012227"/>
    </source>
</evidence>
<dbReference type="Proteomes" id="UP000012227">
    <property type="component" value="Unassembled WGS sequence"/>
</dbReference>
<dbReference type="AlphaFoldDB" id="N1VXT5"/>
<feature type="signal peptide" evidence="1">
    <location>
        <begin position="1"/>
        <end position="25"/>
    </location>
</feature>
<sequence length="80" mass="8955">MKKIKFYSLLFFLFLLFDCTRSVSAMRDSCKENYIEEAPLLMGAAGVTNEELNPVLTVLLTGYVMCLDNAETKGDPGPRL</sequence>
<feature type="chain" id="PRO_5004113493" description="Lipoprotein" evidence="1">
    <location>
        <begin position="26"/>
        <end position="80"/>
    </location>
</feature>
<evidence type="ECO:0000256" key="1">
    <source>
        <dbReference type="SAM" id="SignalP"/>
    </source>
</evidence>
<accession>N1VXT5</accession>
<organism evidence="2 3">
    <name type="scientific">Leptospira vanthielii serovar Holland str. Waz Holland = ATCC 700522</name>
    <dbReference type="NCBI Taxonomy" id="1218591"/>
    <lineage>
        <taxon>Bacteria</taxon>
        <taxon>Pseudomonadati</taxon>
        <taxon>Spirochaetota</taxon>
        <taxon>Spirochaetia</taxon>
        <taxon>Leptospirales</taxon>
        <taxon>Leptospiraceae</taxon>
        <taxon>Leptospira</taxon>
    </lineage>
</organism>
<evidence type="ECO:0000313" key="2">
    <source>
        <dbReference type="EMBL" id="EMY68794.1"/>
    </source>
</evidence>
<protein>
    <recommendedName>
        <fullName evidence="4">Lipoprotein</fullName>
    </recommendedName>
</protein>
<dbReference type="RefSeq" id="WP_002987242.1">
    <property type="nucleotide sequence ID" value="NZ_AOGY02000065.1"/>
</dbReference>
<name>N1VXT5_9LEPT</name>
<comment type="caution">
    <text evidence="2">The sequence shown here is derived from an EMBL/GenBank/DDBJ whole genome shotgun (WGS) entry which is preliminary data.</text>
</comment>
<proteinExistence type="predicted"/>
<evidence type="ECO:0008006" key="4">
    <source>
        <dbReference type="Google" id="ProtNLM"/>
    </source>
</evidence>
<reference evidence="2 3" key="1">
    <citation type="submission" date="2013-03" db="EMBL/GenBank/DDBJ databases">
        <authorList>
            <person name="Harkins D.M."/>
            <person name="Durkin A.S."/>
            <person name="Brinkac L.M."/>
            <person name="Haft D.H."/>
            <person name="Selengut J.D."/>
            <person name="Sanka R."/>
            <person name="DePew J."/>
            <person name="Purushe J."/>
            <person name="Galloway R.L."/>
            <person name="Vinetz J.M."/>
            <person name="Sutton G.G."/>
            <person name="Nierman W.C."/>
            <person name="Fouts D.E."/>
        </authorList>
    </citation>
    <scope>NUCLEOTIDE SEQUENCE [LARGE SCALE GENOMIC DNA]</scope>
    <source>
        <strain evidence="2 3">Waz Holland</strain>
    </source>
</reference>
<gene>
    <name evidence="2" type="ORF">LEP1GSC199_1657</name>
</gene>